<reference evidence="1 2" key="1">
    <citation type="submission" date="2020-08" db="EMBL/GenBank/DDBJ databases">
        <title>Description of novel Flavobacterium F-408 isolate.</title>
        <authorList>
            <person name="Saticioglu I.B."/>
            <person name="Duman M."/>
            <person name="Altun S."/>
        </authorList>
    </citation>
    <scope>NUCLEOTIDE SEQUENCE [LARGE SCALE GENOMIC DNA]</scope>
    <source>
        <strain evidence="1 2">F-408</strain>
    </source>
</reference>
<gene>
    <name evidence="1" type="ORF">H8R27_12400</name>
</gene>
<evidence type="ECO:0000313" key="1">
    <source>
        <dbReference type="EMBL" id="MBC5835689.1"/>
    </source>
</evidence>
<keyword evidence="2" id="KW-1185">Reference proteome</keyword>
<comment type="caution">
    <text evidence="1">The sequence shown here is derived from an EMBL/GenBank/DDBJ whole genome shotgun (WGS) entry which is preliminary data.</text>
</comment>
<organism evidence="1 2">
    <name type="scientific">Flavobacterium bernardetii</name>
    <dbReference type="NCBI Taxonomy" id="2813823"/>
    <lineage>
        <taxon>Bacteria</taxon>
        <taxon>Pseudomonadati</taxon>
        <taxon>Bacteroidota</taxon>
        <taxon>Flavobacteriia</taxon>
        <taxon>Flavobacteriales</taxon>
        <taxon>Flavobacteriaceae</taxon>
        <taxon>Flavobacterium</taxon>
    </lineage>
</organism>
<dbReference type="EMBL" id="JACRUN010000007">
    <property type="protein sequence ID" value="MBC5835689.1"/>
    <property type="molecule type" value="Genomic_DNA"/>
</dbReference>
<dbReference type="Proteomes" id="UP000605990">
    <property type="component" value="Unassembled WGS sequence"/>
</dbReference>
<accession>A0ABR7J0U3</accession>
<proteinExistence type="predicted"/>
<name>A0ABR7J0U3_9FLAO</name>
<protein>
    <recommendedName>
        <fullName evidence="3">DUF2460 domain-containing protein</fullName>
    </recommendedName>
</protein>
<dbReference type="RefSeq" id="WP_166130305.1">
    <property type="nucleotide sequence ID" value="NZ_JAANOQ010000007.1"/>
</dbReference>
<evidence type="ECO:0000313" key="2">
    <source>
        <dbReference type="Proteomes" id="UP000605990"/>
    </source>
</evidence>
<evidence type="ECO:0008006" key="3">
    <source>
        <dbReference type="Google" id="ProtNLM"/>
    </source>
</evidence>
<sequence>MFKQLFLFLFLCGFSVGFGQEKNNAYKTKKLAYTNQEIQIDTLALNPNSFKIFNFDNQEIDTSFYSFNYQTKKLIFKKEFQDSVKIAYYQLPNFLTKTYTIYDEKKIVPNENGRLLTFSENNKKPISAFDGLQTNGSISRGITVGNNQNTVLNSNLDLQISGKISDNVTLKASIQDSNIPLQEGGYSQKLDEFDQIFIELSSKNWNVRAGDLFLENRKTSFLNFNKKVQGLSTHINWGNTTKNDLFFAASLVRGQYAKSNFTGQEGNQGPYKLRGNSGELYVLIISGSERVYVNGILKERGENKDYIIDYNAGEIIFNATFPITSEMRIVMEYQYSDRNFTRFLSYGGFNHEGEKFSIGAYVYSENDVKNQPLQQTLSEEQVQILQNAGDDTTLMTAPSAYEDSYSENKILYKKTLIGPTEIFEFSTDQTQTLYQVKFSFLGNNLGNYVLASNNTIGRIYEYVAPIAGIPQGNYEPIVKLIAPTKIQIATIVSKYAPSEKTEIDTEIAISNNDQNLFSDLDDANNQGIASKLNIKQQLFSKGINVQSFANINYIQENFKPIERLYNIEFNRDWNITNPLGNQVLIIGGFQFNSVQKDSVKWQTFGKYQFEKLDYSINFSGNKHVFQAVAKNKSVVFQTQTSLMNSQSDISKSDFFRTHNVAKYHFKKNYIGGSFRSENSKELLTQTQTLSNFSQRFTEFGNFIGRGDSTAVFTEIGYLARQNDSLQNNILKRVNASFSTYLKSQLIKNDRRNLGIFINYRTLKFADGHATEPSINSRLSYSDSFFNQLVQTTTFYENNSGSIAQQEFTYLEVDPGRGVYMWNDYNNNSVQELQEFEIATFPDLAKYVKVFLPNQTFIRTYQNKLSQTLTFNGNAWQNESGFKKVLSNFYNQTSLIIDKKVARNSNSFEWNPFSKSEEDLIGLNNNFRNSLYFHKGKQKNSVTYTYNSSSLKNLLNFGSQENYIKSHQVQYAHLLKKFWLFQLQTITSNSESISDSYASRNFNIDGLEIAPKVSYIFSKNASWDIFYENSTKENTLGNLESLKQNQFGTSFNWNTEKGFSMNGIFTYINNDFTGSASSPVGFQLLEGLQNGKNTTWQFLFQKNITQFLDVSINYNGRKSETSKTIHTGTVQLRAFF</sequence>